<comment type="caution">
    <text evidence="1">The sequence shown here is derived from an EMBL/GenBank/DDBJ whole genome shotgun (WGS) entry which is preliminary data.</text>
</comment>
<proteinExistence type="predicted"/>
<organism evidence="1 2">
    <name type="scientific">Plakobranchus ocellatus</name>
    <dbReference type="NCBI Taxonomy" id="259542"/>
    <lineage>
        <taxon>Eukaryota</taxon>
        <taxon>Metazoa</taxon>
        <taxon>Spiralia</taxon>
        <taxon>Lophotrochozoa</taxon>
        <taxon>Mollusca</taxon>
        <taxon>Gastropoda</taxon>
        <taxon>Heterobranchia</taxon>
        <taxon>Euthyneura</taxon>
        <taxon>Panpulmonata</taxon>
        <taxon>Sacoglossa</taxon>
        <taxon>Placobranchoidea</taxon>
        <taxon>Plakobranchidae</taxon>
        <taxon>Plakobranchus</taxon>
    </lineage>
</organism>
<gene>
    <name evidence="1" type="ORF">PoB_002511900</name>
</gene>
<dbReference type="AlphaFoldDB" id="A0AAV3ZVZ5"/>
<accession>A0AAV3ZVZ5</accession>
<reference evidence="1 2" key="1">
    <citation type="journal article" date="2021" name="Elife">
        <title>Chloroplast acquisition without the gene transfer in kleptoplastic sea slugs, Plakobranchus ocellatus.</title>
        <authorList>
            <person name="Maeda T."/>
            <person name="Takahashi S."/>
            <person name="Yoshida T."/>
            <person name="Shimamura S."/>
            <person name="Takaki Y."/>
            <person name="Nagai Y."/>
            <person name="Toyoda A."/>
            <person name="Suzuki Y."/>
            <person name="Arimoto A."/>
            <person name="Ishii H."/>
            <person name="Satoh N."/>
            <person name="Nishiyama T."/>
            <person name="Hasebe M."/>
            <person name="Maruyama T."/>
            <person name="Minagawa J."/>
            <person name="Obokata J."/>
            <person name="Shigenobu S."/>
        </authorList>
    </citation>
    <scope>NUCLEOTIDE SEQUENCE [LARGE SCALE GENOMIC DNA]</scope>
</reference>
<evidence type="ECO:0000313" key="1">
    <source>
        <dbReference type="EMBL" id="GFN98613.1"/>
    </source>
</evidence>
<keyword evidence="2" id="KW-1185">Reference proteome</keyword>
<sequence length="105" mass="12031">MVAHSMDHTLSLKYVFRANRKRNICAGQWWTIPTLSVVLEDINCVVKGRGPGVNYRPGRHMHQVATYTILLQLWFSPTPYCVDYVQIYGRFPPIPLSVHTLCSKA</sequence>
<name>A0AAV3ZVZ5_9GAST</name>
<dbReference type="EMBL" id="BLXT01002861">
    <property type="protein sequence ID" value="GFN98613.1"/>
    <property type="molecule type" value="Genomic_DNA"/>
</dbReference>
<dbReference type="Proteomes" id="UP000735302">
    <property type="component" value="Unassembled WGS sequence"/>
</dbReference>
<evidence type="ECO:0000313" key="2">
    <source>
        <dbReference type="Proteomes" id="UP000735302"/>
    </source>
</evidence>
<protein>
    <submittedName>
        <fullName evidence="1">Uncharacterized protein</fullName>
    </submittedName>
</protein>